<feature type="binding site" evidence="2">
    <location>
        <begin position="84"/>
        <end position="87"/>
    </location>
    <ligand>
        <name>substrate</name>
    </ligand>
</feature>
<dbReference type="EC" id="5.3.1.6" evidence="2"/>
<dbReference type="Pfam" id="PF06026">
    <property type="entry name" value="Rib_5-P_isom_A"/>
    <property type="match status" value="1"/>
</dbReference>
<dbReference type="SUPFAM" id="SSF100950">
    <property type="entry name" value="NagB/RpiA/CoA transferase-like"/>
    <property type="match status" value="1"/>
</dbReference>
<accession>A0ABN1GNE6</accession>
<feature type="binding site" evidence="2">
    <location>
        <begin position="97"/>
        <end position="100"/>
    </location>
    <ligand>
        <name>substrate</name>
    </ligand>
</feature>
<dbReference type="CDD" id="cd01398">
    <property type="entry name" value="RPI_A"/>
    <property type="match status" value="1"/>
</dbReference>
<feature type="binding site" evidence="2">
    <location>
        <begin position="29"/>
        <end position="32"/>
    </location>
    <ligand>
        <name>substrate</name>
    </ligand>
</feature>
<reference evidence="3 4" key="1">
    <citation type="journal article" date="2019" name="Int. J. Syst. Evol. Microbiol.">
        <title>The Global Catalogue of Microorganisms (GCM) 10K type strain sequencing project: providing services to taxonomists for standard genome sequencing and annotation.</title>
        <authorList>
            <consortium name="The Broad Institute Genomics Platform"/>
            <consortium name="The Broad Institute Genome Sequencing Center for Infectious Disease"/>
            <person name="Wu L."/>
            <person name="Ma J."/>
        </authorList>
    </citation>
    <scope>NUCLEOTIDE SEQUENCE [LARGE SCALE GENOMIC DNA]</scope>
    <source>
        <strain evidence="3 4">JCM 15395</strain>
    </source>
</reference>
<comment type="similarity">
    <text evidence="2">Belongs to the ribose 5-phosphate isomerase family.</text>
</comment>
<gene>
    <name evidence="2 3" type="primary">rpiA</name>
    <name evidence="3" type="ORF">GCM10009001_35540</name>
</gene>
<dbReference type="NCBIfam" id="TIGR00021">
    <property type="entry name" value="rpiA"/>
    <property type="match status" value="1"/>
</dbReference>
<dbReference type="InterPro" id="IPR037171">
    <property type="entry name" value="NagB/RpiA_transferase-like"/>
</dbReference>
<dbReference type="GO" id="GO:0016853">
    <property type="term" value="F:isomerase activity"/>
    <property type="evidence" value="ECO:0007669"/>
    <property type="project" value="UniProtKB-KW"/>
</dbReference>
<comment type="catalytic activity">
    <reaction evidence="2">
        <text>aldehydo-D-ribose 5-phosphate = D-ribulose 5-phosphate</text>
        <dbReference type="Rhea" id="RHEA:14657"/>
        <dbReference type="ChEBI" id="CHEBI:58121"/>
        <dbReference type="ChEBI" id="CHEBI:58273"/>
        <dbReference type="EC" id="5.3.1.6"/>
    </reaction>
</comment>
<dbReference type="Gene3D" id="3.30.70.260">
    <property type="match status" value="1"/>
</dbReference>
<dbReference type="NCBIfam" id="NF001924">
    <property type="entry name" value="PRK00702.1"/>
    <property type="match status" value="1"/>
</dbReference>
<protein>
    <recommendedName>
        <fullName evidence="2">Ribose-5-phosphate isomerase A</fullName>
        <ecNumber evidence="2">5.3.1.6</ecNumber>
    </recommendedName>
    <alternativeName>
        <fullName evidence="2">Phosphoriboisomerase A</fullName>
        <shortName evidence="2">PRI</shortName>
    </alternativeName>
</protein>
<feature type="binding site" evidence="2">
    <location>
        <position position="124"/>
    </location>
    <ligand>
        <name>substrate</name>
    </ligand>
</feature>
<comment type="function">
    <text evidence="2">Catalyzes the reversible conversion of ribose-5-phosphate to ribulose 5-phosphate.</text>
</comment>
<evidence type="ECO:0000256" key="1">
    <source>
        <dbReference type="ARBA" id="ARBA00023235"/>
    </source>
</evidence>
<dbReference type="InterPro" id="IPR004788">
    <property type="entry name" value="Ribose5P_isomerase_type_A"/>
</dbReference>
<dbReference type="InterPro" id="IPR020672">
    <property type="entry name" value="Ribose5P_isomerase_typA_subgr"/>
</dbReference>
<dbReference type="Proteomes" id="UP001500866">
    <property type="component" value="Unassembled WGS sequence"/>
</dbReference>
<dbReference type="PANTHER" id="PTHR11934">
    <property type="entry name" value="RIBOSE-5-PHOSPHATE ISOMERASE"/>
    <property type="match status" value="1"/>
</dbReference>
<keyword evidence="4" id="KW-1185">Reference proteome</keyword>
<sequence>MSVKGNDKKLAAEAATDYVKDGMTVGLGSGSTAEWMLKRLGALVKDGLNIKGIPTSVKTESLARKHGIPLTDFSKTATVDLAIDGADEIDGQLNLLKGGGGSLVREKIIDAAAEKLIIIADQSKMVQQLGSFPLPIEVVPFGWEMTKKQIAAYGAEPKLRKEENRVFVSDNGNYILDCSFGKMVNPESLHDTLKSMAGVVETGLFIGMTDQAMIGQNGKVEMIGDTKKDDWWYWRE</sequence>
<dbReference type="Gene3D" id="3.40.50.1360">
    <property type="match status" value="1"/>
</dbReference>
<evidence type="ECO:0000313" key="3">
    <source>
        <dbReference type="EMBL" id="GAA0615126.1"/>
    </source>
</evidence>
<dbReference type="PANTHER" id="PTHR11934:SF0">
    <property type="entry name" value="RIBOSE-5-PHOSPHATE ISOMERASE"/>
    <property type="match status" value="1"/>
</dbReference>
<feature type="active site" description="Proton acceptor" evidence="2">
    <location>
        <position position="106"/>
    </location>
</feature>
<proteinExistence type="inferred from homology"/>
<dbReference type="EMBL" id="BAAADS010000025">
    <property type="protein sequence ID" value="GAA0615126.1"/>
    <property type="molecule type" value="Genomic_DNA"/>
</dbReference>
<dbReference type="HAMAP" id="MF_00170">
    <property type="entry name" value="Rib_5P_isom_A"/>
    <property type="match status" value="1"/>
</dbReference>
<comment type="caution">
    <text evidence="3">The sequence shown here is derived from an EMBL/GenBank/DDBJ whole genome shotgun (WGS) entry which is preliminary data.</text>
</comment>
<comment type="pathway">
    <text evidence="2">Carbohydrate degradation; pentose phosphate pathway; D-ribose 5-phosphate from D-ribulose 5-phosphate (non-oxidative stage): step 1/1.</text>
</comment>
<keyword evidence="1 2" id="KW-0413">Isomerase</keyword>
<evidence type="ECO:0000256" key="2">
    <source>
        <dbReference type="HAMAP-Rule" id="MF_00170"/>
    </source>
</evidence>
<evidence type="ECO:0000313" key="4">
    <source>
        <dbReference type="Proteomes" id="UP001500866"/>
    </source>
</evidence>
<organism evidence="3 4">
    <name type="scientific">Virgibacillus siamensis</name>
    <dbReference type="NCBI Taxonomy" id="480071"/>
    <lineage>
        <taxon>Bacteria</taxon>
        <taxon>Bacillati</taxon>
        <taxon>Bacillota</taxon>
        <taxon>Bacilli</taxon>
        <taxon>Bacillales</taxon>
        <taxon>Bacillaceae</taxon>
        <taxon>Virgibacillus</taxon>
    </lineage>
</organism>
<name>A0ABN1GNE6_9BACI</name>
<dbReference type="SUPFAM" id="SSF75445">
    <property type="entry name" value="D-ribose-5-phosphate isomerase (RpiA), lid domain"/>
    <property type="match status" value="1"/>
</dbReference>
<comment type="subunit">
    <text evidence="2">Homodimer.</text>
</comment>